<name>A8F7R2_PSELT</name>
<dbReference type="CDD" id="cd02037">
    <property type="entry name" value="Mrp_NBP35"/>
    <property type="match status" value="1"/>
</dbReference>
<dbReference type="GO" id="GO:0016226">
    <property type="term" value="P:iron-sulfur cluster assembly"/>
    <property type="evidence" value="ECO:0007669"/>
    <property type="project" value="InterPro"/>
</dbReference>
<evidence type="ECO:0000256" key="1">
    <source>
        <dbReference type="ARBA" id="ARBA00022723"/>
    </source>
</evidence>
<accession>A8F7R2</accession>
<dbReference type="eggNOG" id="COG0489">
    <property type="taxonomic scope" value="Bacteria"/>
</dbReference>
<dbReference type="HOGENOM" id="CLU_024839_0_2_0"/>
<keyword evidence="3 6" id="KW-0067">ATP-binding</keyword>
<dbReference type="FunFam" id="3.40.50.300:FF:001119">
    <property type="entry name" value="Iron-sulfur cluster carrier protein"/>
    <property type="match status" value="1"/>
</dbReference>
<evidence type="ECO:0000256" key="4">
    <source>
        <dbReference type="ARBA" id="ARBA00023004"/>
    </source>
</evidence>
<keyword evidence="2 6" id="KW-0547">Nucleotide-binding</keyword>
<dbReference type="EMBL" id="CP000812">
    <property type="protein sequence ID" value="ABV34196.1"/>
    <property type="molecule type" value="Genomic_DNA"/>
</dbReference>
<keyword evidence="4 6" id="KW-0408">Iron</keyword>
<keyword evidence="5 6" id="KW-0411">Iron-sulfur</keyword>
<reference evidence="7 8" key="2">
    <citation type="journal article" date="2009" name="Proc. Natl. Acad. Sci. U.S.A.">
        <title>On the chimeric nature, thermophilic origin, and phylogenetic placement of the Thermotogales.</title>
        <authorList>
            <person name="Zhaxybayeva O."/>
            <person name="Swithers K.S."/>
            <person name="Lapierre P."/>
            <person name="Fournier G.P."/>
            <person name="Bickhart D.M."/>
            <person name="DeBoy R.T."/>
            <person name="Nelson K.E."/>
            <person name="Nesbo C.L."/>
            <person name="Doolittle W.F."/>
            <person name="Gogarten J.P."/>
            <person name="Noll K.M."/>
        </authorList>
    </citation>
    <scope>NUCLEOTIDE SEQUENCE [LARGE SCALE GENOMIC DNA]</scope>
    <source>
        <strain evidence="8">ATCC BAA-301 / DSM 14385 / NBRC 107922 / TMO</strain>
    </source>
</reference>
<dbReference type="HAMAP" id="MF_02040">
    <property type="entry name" value="Mrp_NBP35"/>
    <property type="match status" value="1"/>
</dbReference>
<evidence type="ECO:0000256" key="6">
    <source>
        <dbReference type="HAMAP-Rule" id="MF_02040"/>
    </source>
</evidence>
<dbReference type="Gene3D" id="3.40.50.300">
    <property type="entry name" value="P-loop containing nucleotide triphosphate hydrolases"/>
    <property type="match status" value="1"/>
</dbReference>
<dbReference type="InterPro" id="IPR044304">
    <property type="entry name" value="NUBPL-like"/>
</dbReference>
<dbReference type="GO" id="GO:0140663">
    <property type="term" value="F:ATP-dependent FeS chaperone activity"/>
    <property type="evidence" value="ECO:0007669"/>
    <property type="project" value="InterPro"/>
</dbReference>
<dbReference type="PANTHER" id="PTHR42961:SF2">
    <property type="entry name" value="IRON-SULFUR PROTEIN NUBPL"/>
    <property type="match status" value="1"/>
</dbReference>
<dbReference type="OrthoDB" id="9809679at2"/>
<dbReference type="STRING" id="416591.Tlet_1642"/>
<dbReference type="KEGG" id="tle:Tlet_1642"/>
<feature type="binding site" evidence="6">
    <location>
        <begin position="33"/>
        <end position="40"/>
    </location>
    <ligand>
        <name>ATP</name>
        <dbReference type="ChEBI" id="CHEBI:30616"/>
    </ligand>
</feature>
<dbReference type="GO" id="GO:0051539">
    <property type="term" value="F:4 iron, 4 sulfur cluster binding"/>
    <property type="evidence" value="ECO:0007669"/>
    <property type="project" value="TreeGrafter"/>
</dbReference>
<proteinExistence type="inferred from homology"/>
<dbReference type="RefSeq" id="WP_012003672.1">
    <property type="nucleotide sequence ID" value="NC_009828.1"/>
</dbReference>
<evidence type="ECO:0000256" key="2">
    <source>
        <dbReference type="ARBA" id="ARBA00022741"/>
    </source>
</evidence>
<keyword evidence="6" id="KW-0378">Hydrolase</keyword>
<dbReference type="GO" id="GO:0046872">
    <property type="term" value="F:metal ion binding"/>
    <property type="evidence" value="ECO:0007669"/>
    <property type="project" value="UniProtKB-KW"/>
</dbReference>
<reference evidence="7 8" key="1">
    <citation type="submission" date="2007-08" db="EMBL/GenBank/DDBJ databases">
        <title>Complete sequence of Thermotoga lettingae TMO.</title>
        <authorList>
            <consortium name="US DOE Joint Genome Institute"/>
            <person name="Copeland A."/>
            <person name="Lucas S."/>
            <person name="Lapidus A."/>
            <person name="Barry K."/>
            <person name="Glavina del Rio T."/>
            <person name="Dalin E."/>
            <person name="Tice H."/>
            <person name="Pitluck S."/>
            <person name="Foster B."/>
            <person name="Bruce D."/>
            <person name="Schmutz J."/>
            <person name="Larimer F."/>
            <person name="Land M."/>
            <person name="Hauser L."/>
            <person name="Kyrpides N."/>
            <person name="Mikhailova N."/>
            <person name="Nelson K."/>
            <person name="Gogarten J.P."/>
            <person name="Noll K."/>
            <person name="Richardson P."/>
        </authorList>
    </citation>
    <scope>NUCLEOTIDE SEQUENCE [LARGE SCALE GENOMIC DNA]</scope>
    <source>
        <strain evidence="8">ATCC BAA-301 / DSM 14385 / NBRC 107922 / TMO</strain>
    </source>
</reference>
<comment type="similarity">
    <text evidence="6">Belongs to the Mrp/NBP35 ATP-binding proteins family.</text>
</comment>
<sequence>MEKKDRLSQISERQKRIEQNLSRIKHKIAVLSGKGGVGKTTVAVNIAVALAEEGFEVGLADLDIHGPNVARMLGLRDEPFMKNGLIQPPKFLNNLKVLSMAMLLNDGQPVVWRGPLKHTIIQQFLGDADWGDLDFLIFDLPPGTGDEALSLFQIVKLDGTLIVTTPQRVAIDDVLRAINFVHEMGQSVIGFAMNMSYLICPNCKTRINPFGEKTTGELIDLTGVECLGEIPMDPAIASYSDAGKPVVSYMRGSEAEKSFRNIVAGILSKIGG</sequence>
<evidence type="ECO:0000256" key="5">
    <source>
        <dbReference type="ARBA" id="ARBA00023014"/>
    </source>
</evidence>
<dbReference type="Proteomes" id="UP000002016">
    <property type="component" value="Chromosome"/>
</dbReference>
<comment type="function">
    <text evidence="6">Binds and transfers iron-sulfur (Fe-S) clusters to target apoproteins. Can hydrolyze ATP.</text>
</comment>
<dbReference type="SUPFAM" id="SSF52540">
    <property type="entry name" value="P-loop containing nucleoside triphosphate hydrolases"/>
    <property type="match status" value="1"/>
</dbReference>
<dbReference type="AlphaFoldDB" id="A8F7R2"/>
<comment type="subunit">
    <text evidence="6">Homodimer.</text>
</comment>
<evidence type="ECO:0000256" key="3">
    <source>
        <dbReference type="ARBA" id="ARBA00022840"/>
    </source>
</evidence>
<organism evidence="7 8">
    <name type="scientific">Pseudothermotoga lettingae (strain ATCC BAA-301 / DSM 14385 / NBRC 107922 / TMO)</name>
    <name type="common">Thermotoga lettingae</name>
    <dbReference type="NCBI Taxonomy" id="416591"/>
    <lineage>
        <taxon>Bacteria</taxon>
        <taxon>Thermotogati</taxon>
        <taxon>Thermotogota</taxon>
        <taxon>Thermotogae</taxon>
        <taxon>Thermotogales</taxon>
        <taxon>Thermotogaceae</taxon>
        <taxon>Pseudothermotoga</taxon>
    </lineage>
</organism>
<dbReference type="InterPro" id="IPR019591">
    <property type="entry name" value="Mrp/NBP35_ATP-bd"/>
</dbReference>
<protein>
    <recommendedName>
        <fullName evidence="6">Iron-sulfur cluster carrier protein</fullName>
    </recommendedName>
</protein>
<dbReference type="GO" id="GO:0016887">
    <property type="term" value="F:ATP hydrolysis activity"/>
    <property type="evidence" value="ECO:0007669"/>
    <property type="project" value="UniProtKB-UniRule"/>
</dbReference>
<dbReference type="PANTHER" id="PTHR42961">
    <property type="entry name" value="IRON-SULFUR PROTEIN NUBPL"/>
    <property type="match status" value="1"/>
</dbReference>
<dbReference type="Pfam" id="PF10609">
    <property type="entry name" value="ParA"/>
    <property type="match status" value="1"/>
</dbReference>
<dbReference type="InterPro" id="IPR033756">
    <property type="entry name" value="YlxH/NBP35"/>
</dbReference>
<dbReference type="InterPro" id="IPR027417">
    <property type="entry name" value="P-loop_NTPase"/>
</dbReference>
<evidence type="ECO:0000313" key="7">
    <source>
        <dbReference type="EMBL" id="ABV34196.1"/>
    </source>
</evidence>
<keyword evidence="1 6" id="KW-0479">Metal-binding</keyword>
<evidence type="ECO:0000313" key="8">
    <source>
        <dbReference type="Proteomes" id="UP000002016"/>
    </source>
</evidence>
<dbReference type="GO" id="GO:0005524">
    <property type="term" value="F:ATP binding"/>
    <property type="evidence" value="ECO:0007669"/>
    <property type="project" value="UniProtKB-UniRule"/>
</dbReference>
<keyword evidence="8" id="KW-1185">Reference proteome</keyword>
<gene>
    <name evidence="7" type="ordered locus">Tlet_1642</name>
</gene>